<dbReference type="EMBL" id="BDRX01000010">
    <property type="protein sequence ID" value="GBF89519.1"/>
    <property type="molecule type" value="Genomic_DNA"/>
</dbReference>
<accession>A0A2V0NQF7</accession>
<keyword evidence="3" id="KW-1185">Reference proteome</keyword>
<proteinExistence type="predicted"/>
<feature type="signal peptide" evidence="1">
    <location>
        <begin position="1"/>
        <end position="18"/>
    </location>
</feature>
<reference evidence="2 3" key="1">
    <citation type="journal article" date="2018" name="Sci. Rep.">
        <title>Raphidocelis subcapitata (=Pseudokirchneriella subcapitata) provides an insight into genome evolution and environmental adaptations in the Sphaeropleales.</title>
        <authorList>
            <person name="Suzuki S."/>
            <person name="Yamaguchi H."/>
            <person name="Nakajima N."/>
            <person name="Kawachi M."/>
        </authorList>
    </citation>
    <scope>NUCLEOTIDE SEQUENCE [LARGE SCALE GENOMIC DNA]</scope>
    <source>
        <strain evidence="2 3">NIES-35</strain>
    </source>
</reference>
<sequence>MKAVFALAFLAIIAAAQAQAGRYCHHSCYKGVECKKALAAKVGLLDMSKIPYKVEAQACNKADCDAIIRYSFATEKEWDTYQTMEKKDAKLVAAYTAAGLKSATPTGLMKNGTCATLKTFSARRLM</sequence>
<dbReference type="OrthoDB" id="10402428at2759"/>
<evidence type="ECO:0000256" key="1">
    <source>
        <dbReference type="SAM" id="SignalP"/>
    </source>
</evidence>
<gene>
    <name evidence="2" type="ORF">Rsub_02091</name>
</gene>
<dbReference type="Proteomes" id="UP000247498">
    <property type="component" value="Unassembled WGS sequence"/>
</dbReference>
<comment type="caution">
    <text evidence="2">The sequence shown here is derived from an EMBL/GenBank/DDBJ whole genome shotgun (WGS) entry which is preliminary data.</text>
</comment>
<feature type="chain" id="PRO_5016166908" evidence="1">
    <location>
        <begin position="19"/>
        <end position="126"/>
    </location>
</feature>
<protein>
    <submittedName>
        <fullName evidence="2">Uncharacterized protein</fullName>
    </submittedName>
</protein>
<name>A0A2V0NQF7_9CHLO</name>
<evidence type="ECO:0000313" key="2">
    <source>
        <dbReference type="EMBL" id="GBF89519.1"/>
    </source>
</evidence>
<evidence type="ECO:0000313" key="3">
    <source>
        <dbReference type="Proteomes" id="UP000247498"/>
    </source>
</evidence>
<keyword evidence="1" id="KW-0732">Signal</keyword>
<organism evidence="2 3">
    <name type="scientific">Raphidocelis subcapitata</name>
    <dbReference type="NCBI Taxonomy" id="307507"/>
    <lineage>
        <taxon>Eukaryota</taxon>
        <taxon>Viridiplantae</taxon>
        <taxon>Chlorophyta</taxon>
        <taxon>core chlorophytes</taxon>
        <taxon>Chlorophyceae</taxon>
        <taxon>CS clade</taxon>
        <taxon>Sphaeropleales</taxon>
        <taxon>Selenastraceae</taxon>
        <taxon>Raphidocelis</taxon>
    </lineage>
</organism>
<dbReference type="AlphaFoldDB" id="A0A2V0NQF7"/>
<dbReference type="InParanoid" id="A0A2V0NQF7"/>